<comment type="caution">
    <text evidence="7">The sequence shown here is derived from an EMBL/GenBank/DDBJ whole genome shotgun (WGS) entry which is preliminary data.</text>
</comment>
<dbReference type="RefSeq" id="WP_063677710.1">
    <property type="nucleotide sequence ID" value="NZ_LSEF01000034.1"/>
</dbReference>
<evidence type="ECO:0000256" key="6">
    <source>
        <dbReference type="SAM" id="Phobius"/>
    </source>
</evidence>
<dbReference type="GeneID" id="32587697"/>
<feature type="transmembrane region" description="Helical" evidence="6">
    <location>
        <begin position="29"/>
        <end position="52"/>
    </location>
</feature>
<keyword evidence="3 6" id="KW-0812">Transmembrane</keyword>
<keyword evidence="4 6" id="KW-1133">Transmembrane helix</keyword>
<dbReference type="NCBIfam" id="TIGR03717">
    <property type="entry name" value="R_switched_YjbE"/>
    <property type="match status" value="1"/>
</dbReference>
<proteinExistence type="inferred from homology"/>
<dbReference type="InterPro" id="IPR022301">
    <property type="entry name" value="Integral_membrane_YjbE"/>
</dbReference>
<evidence type="ECO:0000313" key="8">
    <source>
        <dbReference type="Proteomes" id="UP000077173"/>
    </source>
</evidence>
<feature type="transmembrane region" description="Helical" evidence="6">
    <location>
        <begin position="245"/>
        <end position="264"/>
    </location>
</feature>
<evidence type="ECO:0000256" key="2">
    <source>
        <dbReference type="ARBA" id="ARBA00007511"/>
    </source>
</evidence>
<sequence>MNWLWQIFDPATIGAFFTQFRNEMAEPTFWIAVGKIIWINILLSGDNALVIALACRGLKPRHRLWGMVLGAGAAVLLRIIFTGIVASLMGLPYLKLVGGLALIVIAAKLLVPEEEDEEGVESASHLWQAVQIVVVADIVMSLDNVIAVAAAANGSVPLLILGLAISVPLIVAGAALIMALLAKLPVLVWAGAALLGWIAGEVIATDPGIEPKLHTLFDGPLGASLDSMLAALRIPPQFAHGGGGGEYLCAALGVVVVLVVGYIWRRRSMSAAALESSERHAKASAE</sequence>
<organism evidence="7 8">
    <name type="scientific">Bradyrhizobium neotropicale</name>
    <dbReference type="NCBI Taxonomy" id="1497615"/>
    <lineage>
        <taxon>Bacteria</taxon>
        <taxon>Pseudomonadati</taxon>
        <taxon>Pseudomonadota</taxon>
        <taxon>Alphaproteobacteria</taxon>
        <taxon>Hyphomicrobiales</taxon>
        <taxon>Nitrobacteraceae</taxon>
        <taxon>Bradyrhizobium</taxon>
    </lineage>
</organism>
<evidence type="ECO:0000256" key="4">
    <source>
        <dbReference type="ARBA" id="ARBA00022989"/>
    </source>
</evidence>
<dbReference type="Pfam" id="PF03741">
    <property type="entry name" value="TerC"/>
    <property type="match status" value="1"/>
</dbReference>
<dbReference type="PANTHER" id="PTHR30238">
    <property type="entry name" value="MEMBRANE BOUND PREDICTED REDOX MODULATOR"/>
    <property type="match status" value="1"/>
</dbReference>
<evidence type="ECO:0000256" key="3">
    <source>
        <dbReference type="ARBA" id="ARBA00022692"/>
    </source>
</evidence>
<accession>A0A176ZCJ7</accession>
<evidence type="ECO:0008006" key="9">
    <source>
        <dbReference type="Google" id="ProtNLM"/>
    </source>
</evidence>
<dbReference type="AlphaFoldDB" id="A0A176ZCJ7"/>
<dbReference type="GO" id="GO:0016020">
    <property type="term" value="C:membrane"/>
    <property type="evidence" value="ECO:0007669"/>
    <property type="project" value="UniProtKB-SubCell"/>
</dbReference>
<dbReference type="PANTHER" id="PTHR30238:SF4">
    <property type="entry name" value="SLL1022 PROTEIN"/>
    <property type="match status" value="1"/>
</dbReference>
<keyword evidence="5 6" id="KW-0472">Membrane</keyword>
<keyword evidence="8" id="KW-1185">Reference proteome</keyword>
<dbReference type="EMBL" id="LSEF01000034">
    <property type="protein sequence ID" value="OAF18371.1"/>
    <property type="molecule type" value="Genomic_DNA"/>
</dbReference>
<dbReference type="InterPro" id="IPR005496">
    <property type="entry name" value="Integral_membrane_TerC"/>
</dbReference>
<comment type="subcellular location">
    <subcellularLocation>
        <location evidence="1">Membrane</location>
        <topology evidence="1">Multi-pass membrane protein</topology>
    </subcellularLocation>
</comment>
<name>A0A176ZCJ7_9BRAD</name>
<comment type="similarity">
    <text evidence="2">Belongs to the TerC family.</text>
</comment>
<protein>
    <recommendedName>
        <fullName evidence="9">Tellurium resistance protein TerC</fullName>
    </recommendedName>
</protein>
<feature type="transmembrane region" description="Helical" evidence="6">
    <location>
        <begin position="158"/>
        <end position="179"/>
    </location>
</feature>
<evidence type="ECO:0000256" key="1">
    <source>
        <dbReference type="ARBA" id="ARBA00004141"/>
    </source>
</evidence>
<evidence type="ECO:0000313" key="7">
    <source>
        <dbReference type="EMBL" id="OAF18371.1"/>
    </source>
</evidence>
<reference evidence="7 8" key="1">
    <citation type="submission" date="2016-02" db="EMBL/GenBank/DDBJ databases">
        <title>Draft genome sequence of the strain BR 10247T Bradyrhizobium neotropicale isolated from nodules of Centrolobium paraense.</title>
        <authorList>
            <person name="Simoes-Araujo J.L."/>
            <person name="Barauna A.C."/>
            <person name="Silva K."/>
            <person name="Zilli J.E."/>
        </authorList>
    </citation>
    <scope>NUCLEOTIDE SEQUENCE [LARGE SCALE GENOMIC DNA]</scope>
    <source>
        <strain evidence="7 8">BR 10247</strain>
    </source>
</reference>
<dbReference type="Proteomes" id="UP000077173">
    <property type="component" value="Unassembled WGS sequence"/>
</dbReference>
<gene>
    <name evidence="7" type="ORF">AXW67_04385</name>
</gene>
<evidence type="ECO:0000256" key="5">
    <source>
        <dbReference type="ARBA" id="ARBA00023136"/>
    </source>
</evidence>
<feature type="transmembrane region" description="Helical" evidence="6">
    <location>
        <begin position="64"/>
        <end position="86"/>
    </location>
</feature>
<feature type="transmembrane region" description="Helical" evidence="6">
    <location>
        <begin position="186"/>
        <end position="204"/>
    </location>
</feature>